<dbReference type="Proteomes" id="UP001139409">
    <property type="component" value="Unassembled WGS sequence"/>
</dbReference>
<organism evidence="3 5">
    <name type="scientific">Fulvivirga sedimenti</name>
    <dbReference type="NCBI Taxonomy" id="2879465"/>
    <lineage>
        <taxon>Bacteria</taxon>
        <taxon>Pseudomonadati</taxon>
        <taxon>Bacteroidota</taxon>
        <taxon>Cytophagia</taxon>
        <taxon>Cytophagales</taxon>
        <taxon>Fulvivirgaceae</taxon>
        <taxon>Fulvivirga</taxon>
    </lineage>
</organism>
<keyword evidence="1" id="KW-0812">Transmembrane</keyword>
<keyword evidence="1" id="KW-0472">Membrane</keyword>
<keyword evidence="1" id="KW-1133">Transmembrane helix</keyword>
<dbReference type="EMBL" id="JAIXNE010000004">
    <property type="protein sequence ID" value="MCA6077356.1"/>
    <property type="molecule type" value="Genomic_DNA"/>
</dbReference>
<reference evidence="3" key="1">
    <citation type="submission" date="2021-09" db="EMBL/GenBank/DDBJ databases">
        <title>Fulvivirga sp. isolated from coastal sediment.</title>
        <authorList>
            <person name="Yu H."/>
        </authorList>
    </citation>
    <scope>NUCLEOTIDE SEQUENCE</scope>
    <source>
        <strain evidence="3">1062</strain>
    </source>
</reference>
<dbReference type="EMBL" id="JAIXNE010000002">
    <property type="protein sequence ID" value="MCA6075051.1"/>
    <property type="molecule type" value="Genomic_DNA"/>
</dbReference>
<sequence>MKFLESPKYQWIGPALVLISGIVNLMNPDLDKELVYIWYVLTSFAGILTAAGLYRLYKPREKEK</sequence>
<dbReference type="RefSeq" id="WP_225698157.1">
    <property type="nucleotide sequence ID" value="NZ_JAIXNE010000002.1"/>
</dbReference>
<evidence type="ECO:0000313" key="5">
    <source>
        <dbReference type="Proteomes" id="UP001139409"/>
    </source>
</evidence>
<dbReference type="AlphaFoldDB" id="A0A9X1HQ31"/>
<feature type="transmembrane region" description="Helical" evidence="1">
    <location>
        <begin position="36"/>
        <end position="57"/>
    </location>
</feature>
<comment type="caution">
    <text evidence="3">The sequence shown here is derived from an EMBL/GenBank/DDBJ whole genome shotgun (WGS) entry which is preliminary data.</text>
</comment>
<evidence type="ECO:0000313" key="4">
    <source>
        <dbReference type="EMBL" id="MCA6077356.1"/>
    </source>
</evidence>
<evidence type="ECO:0000256" key="1">
    <source>
        <dbReference type="SAM" id="Phobius"/>
    </source>
</evidence>
<evidence type="ECO:0000313" key="2">
    <source>
        <dbReference type="EMBL" id="MCA6075051.1"/>
    </source>
</evidence>
<protein>
    <submittedName>
        <fullName evidence="3">Uncharacterized protein</fullName>
    </submittedName>
</protein>
<dbReference type="EMBL" id="JAIXNE010000003">
    <property type="protein sequence ID" value="MCA6076228.1"/>
    <property type="molecule type" value="Genomic_DNA"/>
</dbReference>
<accession>A0A9X1HQ31</accession>
<gene>
    <name evidence="2" type="ORF">LDX50_09230</name>
    <name evidence="3" type="ORF">LDX50_15200</name>
    <name evidence="4" type="ORF">LDX50_20920</name>
</gene>
<name>A0A9X1HQ31_9BACT</name>
<evidence type="ECO:0000313" key="3">
    <source>
        <dbReference type="EMBL" id="MCA6076228.1"/>
    </source>
</evidence>
<keyword evidence="5" id="KW-1185">Reference proteome</keyword>
<proteinExistence type="predicted"/>